<gene>
    <name evidence="1" type="ORF">KF707C_22070</name>
</gene>
<dbReference type="Proteomes" id="UP000218554">
    <property type="component" value="Chromosome"/>
</dbReference>
<reference evidence="2" key="1">
    <citation type="submission" date="2015-05" db="EMBL/GenBank/DDBJ databases">
        <title>Draft genome sequencing of a biphenyl-degrading bacterium, Pseudomonas balearica KF707 (=NBRC110670).</title>
        <authorList>
            <person name="Kimura N."/>
            <person name="Hirose J."/>
            <person name="Watanabe T."/>
            <person name="Suenaga H."/>
            <person name="Fujihara H."/>
            <person name="Noguchi M."/>
            <person name="Hashimoto M."/>
            <person name="Shimodaira J."/>
            <person name="Tsuchikane K."/>
            <person name="Hosoyama A."/>
            <person name="Yamazoe A."/>
            <person name="Fujita N."/>
            <person name="Furukawa K."/>
        </authorList>
    </citation>
    <scope>NUCLEOTIDE SEQUENCE [LARGE SCALE GENOMIC DNA]</scope>
    <source>
        <strain evidence="2">DSM 10086 / NBRC 110670 / KF707</strain>
    </source>
</reference>
<name>A0AAD1BZ81_METFU</name>
<sequence length="96" mass="10966">MIARHQRQVQVTTGHARDERRRLFAGQLDINPAMTRSEALEDWCEVRGGVVFGHPEPNSASQRFAPERGLGFRVQREQTPGIPEQHLAIIRQLKMP</sequence>
<organism evidence="1 2">
    <name type="scientific">Metapseudomonas furukawaii</name>
    <name type="common">Pseudomonas furukawaii</name>
    <dbReference type="NCBI Taxonomy" id="1149133"/>
    <lineage>
        <taxon>Bacteria</taxon>
        <taxon>Pseudomonadati</taxon>
        <taxon>Pseudomonadota</taxon>
        <taxon>Gammaproteobacteria</taxon>
        <taxon>Pseudomonadales</taxon>
        <taxon>Pseudomonadaceae</taxon>
        <taxon>Metapseudomonas</taxon>
    </lineage>
</organism>
<protein>
    <submittedName>
        <fullName evidence="1">Uncharacterized protein</fullName>
    </submittedName>
</protein>
<evidence type="ECO:0000313" key="1">
    <source>
        <dbReference type="EMBL" id="BAU73895.1"/>
    </source>
</evidence>
<dbReference type="KEGG" id="pfuw:KF707C_22070"/>
<dbReference type="AlphaFoldDB" id="A0AAD1BZ81"/>
<dbReference type="EMBL" id="AP014862">
    <property type="protein sequence ID" value="BAU73895.1"/>
    <property type="molecule type" value="Genomic_DNA"/>
</dbReference>
<keyword evidence="2" id="KW-1185">Reference proteome</keyword>
<proteinExistence type="predicted"/>
<evidence type="ECO:0000313" key="2">
    <source>
        <dbReference type="Proteomes" id="UP000218554"/>
    </source>
</evidence>
<reference evidence="1 2" key="2">
    <citation type="journal article" date="2017" name="Int. J. Syst. Evol. Microbiol.">
        <title>Pseudomonas furukawaii sp. nov., a polychlorinated biphenyl-degrading bacterium isolated from biphenyl-contaminated soil in Japan.</title>
        <authorList>
            <person name="Kimura N."/>
            <person name="Watanabe T."/>
            <person name="Suenaga H."/>
            <person name="Fujihara H."/>
            <person name="Futagami T."/>
            <person name="Goto M."/>
            <person name="Hanada S."/>
            <person name="Hirose J."/>
        </authorList>
    </citation>
    <scope>NUCLEOTIDE SEQUENCE [LARGE SCALE GENOMIC DNA]</scope>
    <source>
        <strain evidence="2">DSM 10086 / NBRC 110670 / KF707</strain>
    </source>
</reference>
<accession>A0AAD1BZ81</accession>